<name>A0A2H0NCR2_9BACT</name>
<dbReference type="Gene3D" id="1.10.530.10">
    <property type="match status" value="1"/>
</dbReference>
<reference evidence="1 2" key="1">
    <citation type="submission" date="2017-09" db="EMBL/GenBank/DDBJ databases">
        <title>Depth-based differentiation of microbial function through sediment-hosted aquifers and enrichment of novel symbionts in the deep terrestrial subsurface.</title>
        <authorList>
            <person name="Probst A.J."/>
            <person name="Ladd B."/>
            <person name="Jarett J.K."/>
            <person name="Geller-Mcgrath D.E."/>
            <person name="Sieber C.M."/>
            <person name="Emerson J.B."/>
            <person name="Anantharaman K."/>
            <person name="Thomas B.C."/>
            <person name="Malmstrom R."/>
            <person name="Stieglmeier M."/>
            <person name="Klingl A."/>
            <person name="Woyke T."/>
            <person name="Ryan C.M."/>
            <person name="Banfield J.F."/>
        </authorList>
    </citation>
    <scope>NUCLEOTIDE SEQUENCE [LARGE SCALE GENOMIC DNA]</scope>
    <source>
        <strain evidence="1">CG11_big_fil_rev_8_21_14_0_20_36_20</strain>
    </source>
</reference>
<accession>A0A2H0NCR2</accession>
<gene>
    <name evidence="1" type="ORF">COV55_02920</name>
</gene>
<dbReference type="SUPFAM" id="SSF53955">
    <property type="entry name" value="Lysozyme-like"/>
    <property type="match status" value="1"/>
</dbReference>
<dbReference type="InterPro" id="IPR023346">
    <property type="entry name" value="Lysozyme-like_dom_sf"/>
</dbReference>
<protein>
    <recommendedName>
        <fullName evidence="3">Transglycosylase SLT domain-containing protein</fullName>
    </recommendedName>
</protein>
<evidence type="ECO:0008006" key="3">
    <source>
        <dbReference type="Google" id="ProtNLM"/>
    </source>
</evidence>
<sequence>MSGPITAGVNRGIALGLQERGRREELRFQKEKRDQELKIMGYDPETMNVIPGSPADVEKAKNAQTLQMYKALEGKLAAQDTDTAILDFSETGDAKYLQNALDKNPALKNAWAQRGVLNVGNLDWQNDSDLLKKNGFNTAEYDTEEKQNLLRKNVYKFYDGKQWKLGMLNNVMVETGAMQRLGKHRAQGIVNNYKQFREFMAGPRSSPNTAEGHKFESEIMQASDSTGVPANLLAAMTNVDSDLSPAKENIAGNAERMKELLTKYNGDTRLALAAFAGGEANVDKHNGVPPMLDTQKYVSTVLNNFSNGESYYVDNTAIQEGQQMGPQSMVNPPNIEDLNNRQKQYLDNRIATIQNFIRGNANAAQGTTNKNEDTKVDLAKQEAKNQSRGLDIRERELITKIQENFIKLRTDGSTTVQKDLVAAENQTIDLLNKFGGEDNFFNTDFSNEKNFNKAWQNVVKINKLEGTELTQKDKENITEIRGLISLAGPASRLSSTQTGIVDKTLSDFKKYVSESVPKADRTAAMASFRNSLKHALFGSAQTEGEIKAFNEAFGTNKQKLGPVLRQFKVALTQVQDKLDSAAKLGNPYTMHVMVGADRNKLNNIRSALQQRIDYIEGRQPVQQKPSLDSIFEGAAD</sequence>
<dbReference type="Proteomes" id="UP000230564">
    <property type="component" value="Unassembled WGS sequence"/>
</dbReference>
<evidence type="ECO:0000313" key="1">
    <source>
        <dbReference type="EMBL" id="PIR06683.1"/>
    </source>
</evidence>
<organism evidence="1 2">
    <name type="scientific">Candidatus Komeilibacteria bacterium CG11_big_fil_rev_8_21_14_0_20_36_20</name>
    <dbReference type="NCBI Taxonomy" id="1974477"/>
    <lineage>
        <taxon>Bacteria</taxon>
        <taxon>Candidatus Komeiliibacteriota</taxon>
    </lineage>
</organism>
<evidence type="ECO:0000313" key="2">
    <source>
        <dbReference type="Proteomes" id="UP000230564"/>
    </source>
</evidence>
<dbReference type="EMBL" id="PCWQ01000011">
    <property type="protein sequence ID" value="PIR06683.1"/>
    <property type="molecule type" value="Genomic_DNA"/>
</dbReference>
<comment type="caution">
    <text evidence="1">The sequence shown here is derived from an EMBL/GenBank/DDBJ whole genome shotgun (WGS) entry which is preliminary data.</text>
</comment>
<dbReference type="AlphaFoldDB" id="A0A2H0NCR2"/>
<dbReference type="CDD" id="cd00254">
    <property type="entry name" value="LT-like"/>
    <property type="match status" value="1"/>
</dbReference>
<proteinExistence type="predicted"/>